<evidence type="ECO:0000256" key="4">
    <source>
        <dbReference type="ARBA" id="ARBA00023187"/>
    </source>
</evidence>
<protein>
    <submittedName>
        <fullName evidence="7">Squamous cell carcinoma antigen recognized by T-cells 3-like</fullName>
    </submittedName>
</protein>
<sequence length="139" mass="15668">MRSDTQVGKTTLHPEQILLFIKRFAPVEDLAVNWLTDESKLAKTEAERESVPKLFERTVCDYLSVPLWLEYAQFSIGCMGVKDGMENARSVFERAITAVGLHVTQGAMIWEAYREFENAILGTLQTSPGSLMRSGILRN</sequence>
<keyword evidence="6" id="KW-1185">Reference proteome</keyword>
<name>A0ABM1TJA5_LIMPO</name>
<evidence type="ECO:0000313" key="7">
    <source>
        <dbReference type="RefSeq" id="XP_022255961.1"/>
    </source>
</evidence>
<comment type="subcellular location">
    <subcellularLocation>
        <location evidence="1">Nucleus</location>
    </subcellularLocation>
</comment>
<evidence type="ECO:0000313" key="6">
    <source>
        <dbReference type="Proteomes" id="UP000694941"/>
    </source>
</evidence>
<dbReference type="SUPFAM" id="SSF48452">
    <property type="entry name" value="TPR-like"/>
    <property type="match status" value="1"/>
</dbReference>
<evidence type="ECO:0000256" key="2">
    <source>
        <dbReference type="ARBA" id="ARBA00022664"/>
    </source>
</evidence>
<dbReference type="SMART" id="SM00386">
    <property type="entry name" value="HAT"/>
    <property type="match status" value="2"/>
</dbReference>
<dbReference type="InterPro" id="IPR011990">
    <property type="entry name" value="TPR-like_helical_dom_sf"/>
</dbReference>
<evidence type="ECO:0000256" key="3">
    <source>
        <dbReference type="ARBA" id="ARBA00022737"/>
    </source>
</evidence>
<gene>
    <name evidence="7" type="primary">LOC106471633</name>
</gene>
<dbReference type="GeneID" id="106471633"/>
<proteinExistence type="predicted"/>
<keyword evidence="4" id="KW-0508">mRNA splicing</keyword>
<keyword evidence="3" id="KW-0677">Repeat</keyword>
<dbReference type="Gene3D" id="1.25.40.10">
    <property type="entry name" value="Tetratricopeptide repeat domain"/>
    <property type="match status" value="1"/>
</dbReference>
<keyword evidence="5" id="KW-0539">Nucleus</keyword>
<dbReference type="Proteomes" id="UP000694941">
    <property type="component" value="Unplaced"/>
</dbReference>
<evidence type="ECO:0000256" key="5">
    <source>
        <dbReference type="ARBA" id="ARBA00023242"/>
    </source>
</evidence>
<dbReference type="PANTHER" id="PTHR17204">
    <property type="entry name" value="PRE-MRNA PROCESSING PROTEIN PRP39-RELATED"/>
    <property type="match status" value="1"/>
</dbReference>
<dbReference type="InterPro" id="IPR003107">
    <property type="entry name" value="HAT"/>
</dbReference>
<organism evidence="6 7">
    <name type="scientific">Limulus polyphemus</name>
    <name type="common">Atlantic horseshoe crab</name>
    <dbReference type="NCBI Taxonomy" id="6850"/>
    <lineage>
        <taxon>Eukaryota</taxon>
        <taxon>Metazoa</taxon>
        <taxon>Ecdysozoa</taxon>
        <taxon>Arthropoda</taxon>
        <taxon>Chelicerata</taxon>
        <taxon>Merostomata</taxon>
        <taxon>Xiphosura</taxon>
        <taxon>Limulidae</taxon>
        <taxon>Limulus</taxon>
    </lineage>
</organism>
<reference evidence="7" key="1">
    <citation type="submission" date="2025-08" db="UniProtKB">
        <authorList>
            <consortium name="RefSeq"/>
        </authorList>
    </citation>
    <scope>IDENTIFICATION</scope>
    <source>
        <tissue evidence="7">Muscle</tissue>
    </source>
</reference>
<dbReference type="RefSeq" id="XP_022255961.1">
    <property type="nucleotide sequence ID" value="XM_022400253.1"/>
</dbReference>
<dbReference type="PANTHER" id="PTHR17204:SF25">
    <property type="entry name" value="RRM DOMAIN-CONTAINING PROTEIN"/>
    <property type="match status" value="1"/>
</dbReference>
<evidence type="ECO:0000256" key="1">
    <source>
        <dbReference type="ARBA" id="ARBA00004123"/>
    </source>
</evidence>
<accession>A0ABM1TJA5</accession>
<keyword evidence="2" id="KW-0507">mRNA processing</keyword>
<dbReference type="Pfam" id="PF23240">
    <property type="entry name" value="HAT_PRP39_N"/>
    <property type="match status" value="1"/>
</dbReference>